<evidence type="ECO:0000313" key="4">
    <source>
        <dbReference type="EMBL" id="KXU16214.1"/>
    </source>
</evidence>
<keyword evidence="1" id="KW-0175">Coiled coil</keyword>
<proteinExistence type="predicted"/>
<feature type="coiled-coil region" evidence="1">
    <location>
        <begin position="36"/>
        <end position="87"/>
    </location>
</feature>
<feature type="transmembrane region" description="Helical" evidence="2">
    <location>
        <begin position="6"/>
        <end position="25"/>
    </location>
</feature>
<dbReference type="Pfam" id="PF24073">
    <property type="entry name" value="DUF7365"/>
    <property type="match status" value="1"/>
</dbReference>
<evidence type="ECO:0000256" key="2">
    <source>
        <dbReference type="SAM" id="Phobius"/>
    </source>
</evidence>
<organism evidence="4 5">
    <name type="scientific">Streptococcus oralis</name>
    <dbReference type="NCBI Taxonomy" id="1303"/>
    <lineage>
        <taxon>Bacteria</taxon>
        <taxon>Bacillati</taxon>
        <taxon>Bacillota</taxon>
        <taxon>Bacilli</taxon>
        <taxon>Lactobacillales</taxon>
        <taxon>Streptococcaceae</taxon>
        <taxon>Streptococcus</taxon>
    </lineage>
</organism>
<dbReference type="Proteomes" id="UP000072989">
    <property type="component" value="Unassembled WGS sequence"/>
</dbReference>
<accession>A0A139RNA6</accession>
<name>A0A139RNA6_STROR</name>
<keyword evidence="2" id="KW-1133">Transmembrane helix</keyword>
<protein>
    <submittedName>
        <fullName evidence="4">Phage holin</fullName>
    </submittedName>
</protein>
<keyword evidence="2" id="KW-0472">Membrane</keyword>
<evidence type="ECO:0000256" key="1">
    <source>
        <dbReference type="SAM" id="Coils"/>
    </source>
</evidence>
<dbReference type="EMBL" id="LQZE01000123">
    <property type="protein sequence ID" value="KXU16214.1"/>
    <property type="molecule type" value="Genomic_DNA"/>
</dbReference>
<reference evidence="4 5" key="1">
    <citation type="submission" date="2016-01" db="EMBL/GenBank/DDBJ databases">
        <title>Highly variable Streptococcus oralis are common among viridans streptococci isolated from primates.</title>
        <authorList>
            <person name="Denapaite D."/>
            <person name="Rieger M."/>
            <person name="Koendgen S."/>
            <person name="Brueckner R."/>
            <person name="Ochigava I."/>
            <person name="Kappeler P."/>
            <person name="Maetz-Rensing K."/>
            <person name="Leendertz F."/>
            <person name="Hakenbeck R."/>
        </authorList>
    </citation>
    <scope>NUCLEOTIDE SEQUENCE [LARGE SCALE GENOMIC DNA]</scope>
    <source>
        <strain evidence="4 5">DD17</strain>
    </source>
</reference>
<keyword evidence="2" id="KW-0812">Transmembrane</keyword>
<dbReference type="PATRIC" id="fig|1303.87.peg.703"/>
<comment type="caution">
    <text evidence="4">The sequence shown here is derived from an EMBL/GenBank/DDBJ whole genome shotgun (WGS) entry which is preliminary data.</text>
</comment>
<dbReference type="AlphaFoldDB" id="A0A139RNA6"/>
<sequence>MKPEYQALITIVGFVITVYGFYNVLKAKSIEQATKINTLELKISFLEQTIKEHTRRLDDHDKQNQALVAMTEQMKSLTEDVRELKAMFKERK</sequence>
<dbReference type="InterPro" id="IPR055789">
    <property type="entry name" value="DUF7365"/>
</dbReference>
<gene>
    <name evidence="4" type="ORF">SORDD17_00579</name>
</gene>
<evidence type="ECO:0000313" key="5">
    <source>
        <dbReference type="Proteomes" id="UP000072989"/>
    </source>
</evidence>
<feature type="domain" description="DUF7365" evidence="3">
    <location>
        <begin position="5"/>
        <end position="90"/>
    </location>
</feature>
<evidence type="ECO:0000259" key="3">
    <source>
        <dbReference type="Pfam" id="PF24073"/>
    </source>
</evidence>
<dbReference type="RefSeq" id="WP_061865536.1">
    <property type="nucleotide sequence ID" value="NZ_KQ970795.1"/>
</dbReference>